<reference evidence="1" key="1">
    <citation type="submission" date="2024-04" db="UniProtKB">
        <authorList>
            <consortium name="EnsemblMetazoa"/>
        </authorList>
    </citation>
    <scope>IDENTIFICATION</scope>
    <source>
        <strain evidence="1">EBRO</strain>
    </source>
</reference>
<sequence length="76" mass="8310">MAGLHRPDRLVVVAAEVASAAVLAAEARNSLVRILHWYSSTVGLHRLDSLEAVVEEASWGEELEVEGHNSLVPIRR</sequence>
<protein>
    <submittedName>
        <fullName evidence="1">Uncharacterized protein</fullName>
    </submittedName>
</protein>
<evidence type="ECO:0000313" key="1">
    <source>
        <dbReference type="EnsemblMetazoa" id="ENSAATROPP010445"/>
    </source>
</evidence>
<dbReference type="Proteomes" id="UP000075880">
    <property type="component" value="Unassembled WGS sequence"/>
</dbReference>
<proteinExistence type="predicted"/>
<accession>A0AAG5DHS4</accession>
<organism evidence="1 2">
    <name type="scientific">Anopheles atroparvus</name>
    <name type="common">European mosquito</name>
    <dbReference type="NCBI Taxonomy" id="41427"/>
    <lineage>
        <taxon>Eukaryota</taxon>
        <taxon>Metazoa</taxon>
        <taxon>Ecdysozoa</taxon>
        <taxon>Arthropoda</taxon>
        <taxon>Hexapoda</taxon>
        <taxon>Insecta</taxon>
        <taxon>Pterygota</taxon>
        <taxon>Neoptera</taxon>
        <taxon>Endopterygota</taxon>
        <taxon>Diptera</taxon>
        <taxon>Nematocera</taxon>
        <taxon>Culicoidea</taxon>
        <taxon>Culicidae</taxon>
        <taxon>Anophelinae</taxon>
        <taxon>Anopheles</taxon>
    </lineage>
</organism>
<dbReference type="AlphaFoldDB" id="A0AAG5DHS4"/>
<dbReference type="EnsemblMetazoa" id="ENSAATROPT011545">
    <property type="protein sequence ID" value="ENSAATROPP010445"/>
    <property type="gene ID" value="ENSAATROPG009404"/>
</dbReference>
<evidence type="ECO:0000313" key="2">
    <source>
        <dbReference type="Proteomes" id="UP000075880"/>
    </source>
</evidence>
<keyword evidence="2" id="KW-1185">Reference proteome</keyword>
<name>A0AAG5DHS4_ANOAO</name>